<feature type="domain" description="Pvc16 N-terminal" evidence="2">
    <location>
        <begin position="5"/>
        <end position="174"/>
    </location>
</feature>
<proteinExistence type="predicted"/>
<dbReference type="InterPro" id="IPR025351">
    <property type="entry name" value="Pvc16_N"/>
</dbReference>
<gene>
    <name evidence="3" type="ORF">GA0070623_3057</name>
</gene>
<dbReference type="OrthoDB" id="4350616at2"/>
<evidence type="ECO:0000313" key="4">
    <source>
        <dbReference type="Proteomes" id="UP000198226"/>
    </source>
</evidence>
<name>A0A125Q0X2_9ACTN</name>
<accession>A0A125Q0X2</accession>
<keyword evidence="4" id="KW-1185">Reference proteome</keyword>
<dbReference type="RefSeq" id="WP_067313408.1">
    <property type="nucleotide sequence ID" value="NZ_LRMV01000158.1"/>
</dbReference>
<dbReference type="Pfam" id="PF14065">
    <property type="entry name" value="Pvc16_N"/>
    <property type="match status" value="1"/>
</dbReference>
<dbReference type="AlphaFoldDB" id="A0A125Q0X2"/>
<feature type="region of interest" description="Disordered" evidence="1">
    <location>
        <begin position="165"/>
        <end position="206"/>
    </location>
</feature>
<dbReference type="Proteomes" id="UP000198226">
    <property type="component" value="Chromosome I"/>
</dbReference>
<evidence type="ECO:0000259" key="2">
    <source>
        <dbReference type="Pfam" id="PF14065"/>
    </source>
</evidence>
<feature type="compositionally biased region" description="Gly residues" evidence="1">
    <location>
        <begin position="181"/>
        <end position="193"/>
    </location>
</feature>
<evidence type="ECO:0000313" key="3">
    <source>
        <dbReference type="EMBL" id="SCG64444.1"/>
    </source>
</evidence>
<sequence length="206" mass="22099">MIWDVDLSVRAWLGHYLPPEVPVVFDPPDRCAQRSGGELVSAFLLDVEEDSAGVSATWDELRDADGQLVGRRPPGRRYRFSYLLTAWAADTEREHRLLGELLVGCASCTALPARFLTGAVARANQPVVVRSAPRREGDTGSAWVGYGGTARTGLHLQLLVPFVPETQTDLAPPPREVSVNSGGGRPGGPGGGQPARRPRGGISEPR</sequence>
<organism evidence="3 4">
    <name type="scientific">Micromonospora rifamycinica</name>
    <dbReference type="NCBI Taxonomy" id="291594"/>
    <lineage>
        <taxon>Bacteria</taxon>
        <taxon>Bacillati</taxon>
        <taxon>Actinomycetota</taxon>
        <taxon>Actinomycetes</taxon>
        <taxon>Micromonosporales</taxon>
        <taxon>Micromonosporaceae</taxon>
        <taxon>Micromonospora</taxon>
    </lineage>
</organism>
<protein>
    <recommendedName>
        <fullName evidence="2">Pvc16 N-terminal domain-containing protein</fullName>
    </recommendedName>
</protein>
<reference evidence="4" key="1">
    <citation type="submission" date="2016-06" db="EMBL/GenBank/DDBJ databases">
        <authorList>
            <person name="Varghese N."/>
            <person name="Submissions Spin"/>
        </authorList>
    </citation>
    <scope>NUCLEOTIDE SEQUENCE [LARGE SCALE GENOMIC DNA]</scope>
    <source>
        <strain evidence="4">DSM 44983</strain>
    </source>
</reference>
<evidence type="ECO:0000256" key="1">
    <source>
        <dbReference type="SAM" id="MobiDB-lite"/>
    </source>
</evidence>
<dbReference type="EMBL" id="LT607752">
    <property type="protein sequence ID" value="SCG64444.1"/>
    <property type="molecule type" value="Genomic_DNA"/>
</dbReference>